<organism evidence="1">
    <name type="scientific">Arundo donax</name>
    <name type="common">Giant reed</name>
    <name type="synonym">Donax arundinaceus</name>
    <dbReference type="NCBI Taxonomy" id="35708"/>
    <lineage>
        <taxon>Eukaryota</taxon>
        <taxon>Viridiplantae</taxon>
        <taxon>Streptophyta</taxon>
        <taxon>Embryophyta</taxon>
        <taxon>Tracheophyta</taxon>
        <taxon>Spermatophyta</taxon>
        <taxon>Magnoliopsida</taxon>
        <taxon>Liliopsida</taxon>
        <taxon>Poales</taxon>
        <taxon>Poaceae</taxon>
        <taxon>PACMAD clade</taxon>
        <taxon>Arundinoideae</taxon>
        <taxon>Arundineae</taxon>
        <taxon>Arundo</taxon>
    </lineage>
</organism>
<reference evidence="1" key="2">
    <citation type="journal article" date="2015" name="Data Brief">
        <title>Shoot transcriptome of the giant reed, Arundo donax.</title>
        <authorList>
            <person name="Barrero R.A."/>
            <person name="Guerrero F.D."/>
            <person name="Moolhuijzen P."/>
            <person name="Goolsby J.A."/>
            <person name="Tidwell J."/>
            <person name="Bellgard S.E."/>
            <person name="Bellgard M.I."/>
        </authorList>
    </citation>
    <scope>NUCLEOTIDE SEQUENCE</scope>
    <source>
        <tissue evidence="1">Shoot tissue taken approximately 20 cm above the soil surface</tissue>
    </source>
</reference>
<proteinExistence type="predicted"/>
<dbReference type="EMBL" id="GBRH01248921">
    <property type="protein sequence ID" value="JAD48974.1"/>
    <property type="molecule type" value="Transcribed_RNA"/>
</dbReference>
<protein>
    <submittedName>
        <fullName evidence="1">Uncharacterized protein</fullName>
    </submittedName>
</protein>
<accession>A0A0A9ABC6</accession>
<name>A0A0A9ABC6_ARUDO</name>
<dbReference type="AlphaFoldDB" id="A0A0A9ABC6"/>
<evidence type="ECO:0000313" key="1">
    <source>
        <dbReference type="EMBL" id="JAD48974.1"/>
    </source>
</evidence>
<sequence>MVYVLHQMYVLCNQFTVHVILEYKSSIRQARERMKNRRKKKFAN</sequence>
<reference evidence="1" key="1">
    <citation type="submission" date="2014-09" db="EMBL/GenBank/DDBJ databases">
        <authorList>
            <person name="Magalhaes I.L.F."/>
            <person name="Oliveira U."/>
            <person name="Santos F.R."/>
            <person name="Vidigal T.H.D.A."/>
            <person name="Brescovit A.D."/>
            <person name="Santos A.J."/>
        </authorList>
    </citation>
    <scope>NUCLEOTIDE SEQUENCE</scope>
    <source>
        <tissue evidence="1">Shoot tissue taken approximately 20 cm above the soil surface</tissue>
    </source>
</reference>